<feature type="compositionally biased region" description="Acidic residues" evidence="4">
    <location>
        <begin position="36"/>
        <end position="48"/>
    </location>
</feature>
<proteinExistence type="inferred from homology"/>
<evidence type="ECO:0000313" key="7">
    <source>
        <dbReference type="EMBL" id="PLW42987.1"/>
    </source>
</evidence>
<dbReference type="InterPro" id="IPR035441">
    <property type="entry name" value="TFIIS/LEDGF_dom_sf"/>
</dbReference>
<dbReference type="STRING" id="200324.A0A2N5T055"/>
<feature type="compositionally biased region" description="Basic and acidic residues" evidence="4">
    <location>
        <begin position="356"/>
        <end position="374"/>
    </location>
</feature>
<dbReference type="Proteomes" id="UP000235392">
    <property type="component" value="Unassembled WGS sequence"/>
</dbReference>
<dbReference type="PANTHER" id="PTHR46010">
    <property type="entry name" value="PROTEIN IWS1 HOMOLOG"/>
    <property type="match status" value="1"/>
</dbReference>
<feature type="compositionally biased region" description="Polar residues" evidence="4">
    <location>
        <begin position="338"/>
        <end position="352"/>
    </location>
</feature>
<accession>A0A2N5T055</accession>
<dbReference type="Pfam" id="PF08711">
    <property type="entry name" value="Med26"/>
    <property type="match status" value="1"/>
</dbReference>
<feature type="region of interest" description="Disordered" evidence="4">
    <location>
        <begin position="1"/>
        <end position="143"/>
    </location>
</feature>
<feature type="region of interest" description="Disordered" evidence="4">
    <location>
        <begin position="282"/>
        <end position="314"/>
    </location>
</feature>
<dbReference type="PROSITE" id="PS51319">
    <property type="entry name" value="TFIIS_N"/>
    <property type="match status" value="1"/>
</dbReference>
<dbReference type="GO" id="GO:0005634">
    <property type="term" value="C:nucleus"/>
    <property type="evidence" value="ECO:0007669"/>
    <property type="project" value="UniProtKB-SubCell"/>
</dbReference>
<dbReference type="EMBL" id="PGCI01000725">
    <property type="protein sequence ID" value="PLW18852.1"/>
    <property type="molecule type" value="Genomic_DNA"/>
</dbReference>
<dbReference type="Proteomes" id="UP000235388">
    <property type="component" value="Unassembled WGS sequence"/>
</dbReference>
<evidence type="ECO:0000259" key="5">
    <source>
        <dbReference type="PROSITE" id="PS51319"/>
    </source>
</evidence>
<protein>
    <recommendedName>
        <fullName evidence="5">TFIIS N-terminal domain-containing protein</fullName>
    </recommendedName>
</protein>
<feature type="compositionally biased region" description="Basic and acidic residues" evidence="4">
    <location>
        <begin position="64"/>
        <end position="74"/>
    </location>
</feature>
<evidence type="ECO:0000256" key="3">
    <source>
        <dbReference type="PROSITE-ProRule" id="PRU00649"/>
    </source>
</evidence>
<evidence type="ECO:0000256" key="4">
    <source>
        <dbReference type="SAM" id="MobiDB-lite"/>
    </source>
</evidence>
<name>A0A2N5T055_9BASI</name>
<comment type="similarity">
    <text evidence="2">Belongs to the IWS1 family.</text>
</comment>
<comment type="function">
    <text evidence="1">Transcription factor involved in RNA polymerase II transcription regulation. May function in both SPT15/TBP post-recruitment and recruitment steps of transcription.</text>
</comment>
<comment type="subcellular location">
    <subcellularLocation>
        <location evidence="3">Nucleus</location>
    </subcellularLocation>
</comment>
<dbReference type="InterPro" id="IPR017923">
    <property type="entry name" value="TFIIS_N"/>
</dbReference>
<reference evidence="8 9" key="1">
    <citation type="submission" date="2017-11" db="EMBL/GenBank/DDBJ databases">
        <title>De novo assembly and phasing of dikaryotic genomes from two isolates of Puccinia coronata f. sp. avenae, the causal agent of oat crown rust.</title>
        <authorList>
            <person name="Miller M.E."/>
            <person name="Zhang Y."/>
            <person name="Omidvar V."/>
            <person name="Sperschneider J."/>
            <person name="Schwessinger B."/>
            <person name="Raley C."/>
            <person name="Palmer J.M."/>
            <person name="Garnica D."/>
            <person name="Upadhyaya N."/>
            <person name="Rathjen J."/>
            <person name="Taylor J.M."/>
            <person name="Park R.F."/>
            <person name="Dodds P.N."/>
            <person name="Hirsch C.D."/>
            <person name="Kianian S.F."/>
            <person name="Figueroa M."/>
        </authorList>
    </citation>
    <scope>NUCLEOTIDE SEQUENCE [LARGE SCALE GENOMIC DNA]</scope>
    <source>
        <strain evidence="7">12NC29</strain>
        <strain evidence="6">12SD80</strain>
    </source>
</reference>
<evidence type="ECO:0000313" key="8">
    <source>
        <dbReference type="Proteomes" id="UP000235388"/>
    </source>
</evidence>
<comment type="caution">
    <text evidence="6">The sequence shown here is derived from an EMBL/GenBank/DDBJ whole genome shotgun (WGS) entry which is preliminary data.</text>
</comment>
<dbReference type="PANTHER" id="PTHR46010:SF1">
    <property type="entry name" value="PROTEIN IWS1 HOMOLOG"/>
    <property type="match status" value="1"/>
</dbReference>
<evidence type="ECO:0000256" key="1">
    <source>
        <dbReference type="ARBA" id="ARBA00037349"/>
    </source>
</evidence>
<dbReference type="InterPro" id="IPR051037">
    <property type="entry name" value="RNAPII_TF_IWS1"/>
</dbReference>
<evidence type="ECO:0000313" key="6">
    <source>
        <dbReference type="EMBL" id="PLW18852.1"/>
    </source>
</evidence>
<feature type="compositionally biased region" description="Basic residues" evidence="4">
    <location>
        <begin position="127"/>
        <end position="137"/>
    </location>
</feature>
<dbReference type="SUPFAM" id="SSF47676">
    <property type="entry name" value="Conserved domain common to transcription factors TFIIS, elongin A, CRSP70"/>
    <property type="match status" value="1"/>
</dbReference>
<dbReference type="GO" id="GO:0016973">
    <property type="term" value="P:poly(A)+ mRNA export from nucleus"/>
    <property type="evidence" value="ECO:0007669"/>
    <property type="project" value="TreeGrafter"/>
</dbReference>
<dbReference type="EMBL" id="PGCJ01000152">
    <property type="protein sequence ID" value="PLW42987.1"/>
    <property type="molecule type" value="Genomic_DNA"/>
</dbReference>
<sequence length="374" mass="41905">MPRDLEDEIFGGESDLSDFGGDERPAAEGQQASLAGDDEQDGDYDGELPTDALRRETSQSFPKFKKDTRPRPSEESSAQGKHSHHRQKQSGPTNSGQDGGDEAEVTMDPDERRRLELYQQIDEAAGKGKKGKRRRRKGGDEDLDMMADEEVTRLRRKMMDAVEADCQANEERRPATAKLMLLPLVKATMQKSHLETAIIENGVLEAVKKWLEPLPDRSLPALNIQTELLDQLKQMSIDTQSLKSNELGKIVLFYTKCPRVGPKAKRMADELVTKWMRPILRRSASHRPRDTLTVPRPVRPQGLGGSSSSQRARIPEPVQHVFQVPARSQLDTSADAPSGSQNPAMRNSTQKATAKKTREWARKLQEARKLQRLG</sequence>
<feature type="domain" description="TFIIS N-terminal" evidence="5">
    <location>
        <begin position="205"/>
        <end position="282"/>
    </location>
</feature>
<dbReference type="Gene3D" id="1.20.930.10">
    <property type="entry name" value="Conserved domain common to transcription factors TFIIS, elongin A, CRSP70"/>
    <property type="match status" value="1"/>
</dbReference>
<dbReference type="AlphaFoldDB" id="A0A2N5T055"/>
<keyword evidence="8" id="KW-1185">Reference proteome</keyword>
<feature type="compositionally biased region" description="Acidic residues" evidence="4">
    <location>
        <begin position="99"/>
        <end position="108"/>
    </location>
</feature>
<gene>
    <name evidence="7" type="ORF">PCANC_10007</name>
    <name evidence="6" type="ORF">PCASD_16808</name>
</gene>
<evidence type="ECO:0000256" key="2">
    <source>
        <dbReference type="ARBA" id="ARBA00037992"/>
    </source>
</evidence>
<evidence type="ECO:0000313" key="9">
    <source>
        <dbReference type="Proteomes" id="UP000235392"/>
    </source>
</evidence>
<feature type="compositionally biased region" description="Acidic residues" evidence="4">
    <location>
        <begin position="1"/>
        <end position="10"/>
    </location>
</feature>
<keyword evidence="3" id="KW-0539">Nucleus</keyword>
<feature type="region of interest" description="Disordered" evidence="4">
    <location>
        <begin position="328"/>
        <end position="374"/>
    </location>
</feature>
<dbReference type="OrthoDB" id="21124at2759"/>
<organism evidence="6 9">
    <name type="scientific">Puccinia coronata f. sp. avenae</name>
    <dbReference type="NCBI Taxonomy" id="200324"/>
    <lineage>
        <taxon>Eukaryota</taxon>
        <taxon>Fungi</taxon>
        <taxon>Dikarya</taxon>
        <taxon>Basidiomycota</taxon>
        <taxon>Pucciniomycotina</taxon>
        <taxon>Pucciniomycetes</taxon>
        <taxon>Pucciniales</taxon>
        <taxon>Pucciniaceae</taxon>
        <taxon>Puccinia</taxon>
    </lineage>
</organism>